<dbReference type="AlphaFoldDB" id="A0A1I7CE94"/>
<proteinExistence type="predicted"/>
<protein>
    <submittedName>
        <fullName evidence="1">Uncharacterized protein</fullName>
    </submittedName>
</protein>
<evidence type="ECO:0000313" key="1">
    <source>
        <dbReference type="EMBL" id="SFT97718.1"/>
    </source>
</evidence>
<evidence type="ECO:0000313" key="2">
    <source>
        <dbReference type="Proteomes" id="UP000198844"/>
    </source>
</evidence>
<sequence>MRKATPRWLEKMLRDALRARRQMIRDGELLPEDEFRRRRRVTPTQLARLNASGSVFSIEVEGNAYYPRLLVDPIHNLQRLAYVCRILWPASPDSRLDFLTSENGALGDITPLHALANDDSYRELLTVARGWASEFSRTTVKICAGEFIRGIELPTVCTGVAEIDPRKNIWRRAMEALQEGANLRPAGPFCRAKAATVFVSRSTAGKPGELMEARLDVIVIRGLAHTGVVTGNAPRCDLSPVSVEKVDDVVTVIRKILAACG</sequence>
<accession>A0A1I7CE94</accession>
<dbReference type="EMBL" id="FPBH01000006">
    <property type="protein sequence ID" value="SFT97718.1"/>
    <property type="molecule type" value="Genomic_DNA"/>
</dbReference>
<name>A0A1I7CE94_9BURK</name>
<reference evidence="1 2" key="1">
    <citation type="submission" date="2016-10" db="EMBL/GenBank/DDBJ databases">
        <authorList>
            <person name="de Groot N.N."/>
        </authorList>
    </citation>
    <scope>NUCLEOTIDE SEQUENCE [LARGE SCALE GENOMIC DNA]</scope>
    <source>
        <strain evidence="1 2">LMG 27731</strain>
    </source>
</reference>
<gene>
    <name evidence="1" type="ORF">SAMN05192563_1006161</name>
</gene>
<organism evidence="1 2">
    <name type="scientific">Paraburkholderia aspalathi</name>
    <dbReference type="NCBI Taxonomy" id="1324617"/>
    <lineage>
        <taxon>Bacteria</taxon>
        <taxon>Pseudomonadati</taxon>
        <taxon>Pseudomonadota</taxon>
        <taxon>Betaproteobacteria</taxon>
        <taxon>Burkholderiales</taxon>
        <taxon>Burkholderiaceae</taxon>
        <taxon>Paraburkholderia</taxon>
    </lineage>
</organism>
<dbReference type="Proteomes" id="UP000198844">
    <property type="component" value="Unassembled WGS sequence"/>
</dbReference>